<keyword evidence="5" id="KW-0862">Zinc</keyword>
<comment type="caution">
    <text evidence="9">The sequence shown here is derived from an EMBL/GenBank/DDBJ whole genome shotgun (WGS) entry which is preliminary data.</text>
</comment>
<feature type="domain" description="ZNF380 coiled-coil" evidence="8">
    <location>
        <begin position="114"/>
        <end position="197"/>
    </location>
</feature>
<evidence type="ECO:0000256" key="7">
    <source>
        <dbReference type="SAM" id="MobiDB-lite"/>
    </source>
</evidence>
<feature type="compositionally biased region" description="Basic and acidic residues" evidence="7">
    <location>
        <begin position="1"/>
        <end position="29"/>
    </location>
</feature>
<keyword evidence="10" id="KW-1185">Reference proteome</keyword>
<feature type="compositionally biased region" description="Acidic residues" evidence="7">
    <location>
        <begin position="210"/>
        <end position="226"/>
    </location>
</feature>
<evidence type="ECO:0000256" key="1">
    <source>
        <dbReference type="ARBA" id="ARBA00004324"/>
    </source>
</evidence>
<reference evidence="9 10" key="1">
    <citation type="submission" date="2024-02" db="EMBL/GenBank/DDBJ databases">
        <authorList>
            <person name="Chen Y."/>
            <person name="Shah S."/>
            <person name="Dougan E. K."/>
            <person name="Thang M."/>
            <person name="Chan C."/>
        </authorList>
    </citation>
    <scope>NUCLEOTIDE SEQUENCE [LARGE SCALE GENOMIC DNA]</scope>
</reference>
<dbReference type="Proteomes" id="UP001642484">
    <property type="component" value="Unassembled WGS sequence"/>
</dbReference>
<name>A0ABP0LDK3_9DINO</name>
<keyword evidence="3" id="KW-0479">Metal-binding</keyword>
<sequence length="238" mass="27872">MDQKKLRELTKKEKERRDAPVKPKARRVESNALLAKRLRAEPEKRPAAQRPEGEPEAPQVAEQVAEMEEEVGPESKENEVNEVEEPVVEQTLPKKPEVEEDKQDKEEEDQKEGLPEGFFDDPDMDAKMRGQEAPSKKAERELEEGLRRFEREMQAEQERAEEKRHQIDEEKYEATAVEEQEFQVQLQSRLEKLRQQTAHRKLNMPKEAEKEEEPEDDEDLDDDDLDGLSLDWRAKGFS</sequence>
<evidence type="ECO:0000259" key="8">
    <source>
        <dbReference type="Pfam" id="PF23406"/>
    </source>
</evidence>
<feature type="compositionally biased region" description="Basic and acidic residues" evidence="7">
    <location>
        <begin position="92"/>
        <end position="105"/>
    </location>
</feature>
<feature type="region of interest" description="Disordered" evidence="7">
    <location>
        <begin position="1"/>
        <end position="169"/>
    </location>
</feature>
<evidence type="ECO:0000313" key="9">
    <source>
        <dbReference type="EMBL" id="CAK9036693.1"/>
    </source>
</evidence>
<feature type="region of interest" description="Disordered" evidence="7">
    <location>
        <begin position="196"/>
        <end position="238"/>
    </location>
</feature>
<keyword evidence="6" id="KW-0539">Nucleus</keyword>
<evidence type="ECO:0000256" key="4">
    <source>
        <dbReference type="ARBA" id="ARBA00022771"/>
    </source>
</evidence>
<feature type="compositionally biased region" description="Basic and acidic residues" evidence="7">
    <location>
        <begin position="124"/>
        <end position="169"/>
    </location>
</feature>
<dbReference type="Pfam" id="PF23406">
    <property type="entry name" value="ZNF380_CC"/>
    <property type="match status" value="1"/>
</dbReference>
<dbReference type="PANTHER" id="PTHR13278">
    <property type="entry name" value="ZINC FINGER PROTEIN 830"/>
    <property type="match status" value="1"/>
</dbReference>
<keyword evidence="2" id="KW-0217">Developmental protein</keyword>
<accession>A0ABP0LDK3</accession>
<protein>
    <recommendedName>
        <fullName evidence="8">ZNF380 coiled-coil domain-containing protein</fullName>
    </recommendedName>
</protein>
<evidence type="ECO:0000256" key="6">
    <source>
        <dbReference type="ARBA" id="ARBA00023242"/>
    </source>
</evidence>
<evidence type="ECO:0000256" key="5">
    <source>
        <dbReference type="ARBA" id="ARBA00022833"/>
    </source>
</evidence>
<dbReference type="InterPro" id="IPR040050">
    <property type="entry name" value="ZNF830-like"/>
</dbReference>
<evidence type="ECO:0000256" key="3">
    <source>
        <dbReference type="ARBA" id="ARBA00022723"/>
    </source>
</evidence>
<dbReference type="EMBL" id="CAXAMN010011925">
    <property type="protein sequence ID" value="CAK9036693.1"/>
    <property type="molecule type" value="Genomic_DNA"/>
</dbReference>
<organism evidence="9 10">
    <name type="scientific">Durusdinium trenchii</name>
    <dbReference type="NCBI Taxonomy" id="1381693"/>
    <lineage>
        <taxon>Eukaryota</taxon>
        <taxon>Sar</taxon>
        <taxon>Alveolata</taxon>
        <taxon>Dinophyceae</taxon>
        <taxon>Suessiales</taxon>
        <taxon>Symbiodiniaceae</taxon>
        <taxon>Durusdinium</taxon>
    </lineage>
</organism>
<comment type="subcellular location">
    <subcellularLocation>
        <location evidence="1">Nucleus speckle</location>
    </subcellularLocation>
</comment>
<evidence type="ECO:0000313" key="10">
    <source>
        <dbReference type="Proteomes" id="UP001642484"/>
    </source>
</evidence>
<dbReference type="PANTHER" id="PTHR13278:SF0">
    <property type="entry name" value="ZINC FINGER PROTEIN 830"/>
    <property type="match status" value="1"/>
</dbReference>
<gene>
    <name evidence="9" type="ORF">CCMP2556_LOCUS20383</name>
</gene>
<proteinExistence type="predicted"/>
<dbReference type="InterPro" id="IPR059039">
    <property type="entry name" value="ZNF380_CC"/>
</dbReference>
<keyword evidence="4" id="KW-0863">Zinc-finger</keyword>
<evidence type="ECO:0000256" key="2">
    <source>
        <dbReference type="ARBA" id="ARBA00022473"/>
    </source>
</evidence>